<proteinExistence type="predicted"/>
<keyword evidence="3" id="KW-1185">Reference proteome</keyword>
<dbReference type="GO" id="GO:0016592">
    <property type="term" value="C:mediator complex"/>
    <property type="evidence" value="ECO:0007669"/>
    <property type="project" value="InterPro"/>
</dbReference>
<dbReference type="InterPro" id="IPR038836">
    <property type="entry name" value="MED16"/>
</dbReference>
<protein>
    <submittedName>
        <fullName evidence="1">Mediator of RNA polymerase II transcription subunit 16</fullName>
    </submittedName>
</protein>
<accession>G7JI28</accession>
<reference evidence="1 3" key="1">
    <citation type="journal article" date="2011" name="Nature">
        <title>The Medicago genome provides insight into the evolution of rhizobial symbioses.</title>
        <authorList>
            <person name="Young N.D."/>
            <person name="Debelle F."/>
            <person name="Oldroyd G.E."/>
            <person name="Geurts R."/>
            <person name="Cannon S.B."/>
            <person name="Udvardi M.K."/>
            <person name="Benedito V.A."/>
            <person name="Mayer K.F."/>
            <person name="Gouzy J."/>
            <person name="Schoof H."/>
            <person name="Van de Peer Y."/>
            <person name="Proost S."/>
            <person name="Cook D.R."/>
            <person name="Meyers B.C."/>
            <person name="Spannagl M."/>
            <person name="Cheung F."/>
            <person name="De Mita S."/>
            <person name="Krishnakumar V."/>
            <person name="Gundlach H."/>
            <person name="Zhou S."/>
            <person name="Mudge J."/>
            <person name="Bharti A.K."/>
            <person name="Murray J.D."/>
            <person name="Naoumkina M.A."/>
            <person name="Rosen B."/>
            <person name="Silverstein K.A."/>
            <person name="Tang H."/>
            <person name="Rombauts S."/>
            <person name="Zhao P.X."/>
            <person name="Zhou P."/>
            <person name="Barbe V."/>
            <person name="Bardou P."/>
            <person name="Bechner M."/>
            <person name="Bellec A."/>
            <person name="Berger A."/>
            <person name="Berges H."/>
            <person name="Bidwell S."/>
            <person name="Bisseling T."/>
            <person name="Choisne N."/>
            <person name="Couloux A."/>
            <person name="Denny R."/>
            <person name="Deshpande S."/>
            <person name="Dai X."/>
            <person name="Doyle J.J."/>
            <person name="Dudez A.M."/>
            <person name="Farmer A.D."/>
            <person name="Fouteau S."/>
            <person name="Franken C."/>
            <person name="Gibelin C."/>
            <person name="Gish J."/>
            <person name="Goldstein S."/>
            <person name="Gonzalez A.J."/>
            <person name="Green P.J."/>
            <person name="Hallab A."/>
            <person name="Hartog M."/>
            <person name="Hua A."/>
            <person name="Humphray S.J."/>
            <person name="Jeong D.H."/>
            <person name="Jing Y."/>
            <person name="Jocker A."/>
            <person name="Kenton S.M."/>
            <person name="Kim D.J."/>
            <person name="Klee K."/>
            <person name="Lai H."/>
            <person name="Lang C."/>
            <person name="Lin S."/>
            <person name="Macmil S.L."/>
            <person name="Magdelenat G."/>
            <person name="Matthews L."/>
            <person name="McCorrison J."/>
            <person name="Monaghan E.L."/>
            <person name="Mun J.H."/>
            <person name="Najar F.Z."/>
            <person name="Nicholson C."/>
            <person name="Noirot C."/>
            <person name="O'Bleness M."/>
            <person name="Paule C.R."/>
            <person name="Poulain J."/>
            <person name="Prion F."/>
            <person name="Qin B."/>
            <person name="Qu C."/>
            <person name="Retzel E.F."/>
            <person name="Riddle C."/>
            <person name="Sallet E."/>
            <person name="Samain S."/>
            <person name="Samson N."/>
            <person name="Sanders I."/>
            <person name="Saurat O."/>
            <person name="Scarpelli C."/>
            <person name="Schiex T."/>
            <person name="Segurens B."/>
            <person name="Severin A.J."/>
            <person name="Sherrier D.J."/>
            <person name="Shi R."/>
            <person name="Sims S."/>
            <person name="Singer S.R."/>
            <person name="Sinharoy S."/>
            <person name="Sterck L."/>
            <person name="Viollet A."/>
            <person name="Wang B.B."/>
            <person name="Wang K."/>
            <person name="Wang M."/>
            <person name="Wang X."/>
            <person name="Warfsmann J."/>
            <person name="Weissenbach J."/>
            <person name="White D.D."/>
            <person name="White J.D."/>
            <person name="Wiley G.B."/>
            <person name="Wincker P."/>
            <person name="Xing Y."/>
            <person name="Yang L."/>
            <person name="Yao Z."/>
            <person name="Ying F."/>
            <person name="Zhai J."/>
            <person name="Zhou L."/>
            <person name="Zuber A."/>
            <person name="Denarie J."/>
            <person name="Dixon R.A."/>
            <person name="May G.D."/>
            <person name="Schwartz D.C."/>
            <person name="Rogers J."/>
            <person name="Quetier F."/>
            <person name="Town C.D."/>
            <person name="Roe B.A."/>
        </authorList>
    </citation>
    <scope>NUCLEOTIDE SEQUENCE [LARGE SCALE GENOMIC DNA]</scope>
    <source>
        <strain evidence="1">A17</strain>
        <strain evidence="2 3">cv. Jemalong A17</strain>
    </source>
</reference>
<name>G7JI28_MEDTR</name>
<dbReference type="eggNOG" id="ENOG502QU1U">
    <property type="taxonomic scope" value="Eukaryota"/>
</dbReference>
<dbReference type="EnsemblPlants" id="AES86594">
    <property type="protein sequence ID" value="AES86594"/>
    <property type="gene ID" value="MTR_4g010370"/>
</dbReference>
<dbReference type="AlphaFoldDB" id="G7JI28"/>
<dbReference type="Proteomes" id="UP000002051">
    <property type="component" value="Chromosome 4"/>
</dbReference>
<reference evidence="2" key="3">
    <citation type="submission" date="2015-04" db="UniProtKB">
        <authorList>
            <consortium name="EnsemblPlants"/>
        </authorList>
    </citation>
    <scope>IDENTIFICATION</scope>
    <source>
        <strain evidence="2">cv. Jemalong A17</strain>
    </source>
</reference>
<dbReference type="PANTHER" id="PTHR35130">
    <property type="entry name" value="MEDIATOR OF RNA POLYMERASE II TRANSCRIPTION SUBUNIT 16"/>
    <property type="match status" value="1"/>
</dbReference>
<dbReference type="PANTHER" id="PTHR35130:SF1">
    <property type="entry name" value="MEDIATOR OF RNA POLYMERASE II TRANSCRIPTION SUBUNIT 16"/>
    <property type="match status" value="1"/>
</dbReference>
<organism evidence="1 3">
    <name type="scientific">Medicago truncatula</name>
    <name type="common">Barrel medic</name>
    <name type="synonym">Medicago tribuloides</name>
    <dbReference type="NCBI Taxonomy" id="3880"/>
    <lineage>
        <taxon>Eukaryota</taxon>
        <taxon>Viridiplantae</taxon>
        <taxon>Streptophyta</taxon>
        <taxon>Embryophyta</taxon>
        <taxon>Tracheophyta</taxon>
        <taxon>Spermatophyta</taxon>
        <taxon>Magnoliopsida</taxon>
        <taxon>eudicotyledons</taxon>
        <taxon>Gunneridae</taxon>
        <taxon>Pentapetalae</taxon>
        <taxon>rosids</taxon>
        <taxon>fabids</taxon>
        <taxon>Fabales</taxon>
        <taxon>Fabaceae</taxon>
        <taxon>Papilionoideae</taxon>
        <taxon>50 kb inversion clade</taxon>
        <taxon>NPAAA clade</taxon>
        <taxon>Hologalegina</taxon>
        <taxon>IRL clade</taxon>
        <taxon>Trifolieae</taxon>
        <taxon>Medicago</taxon>
    </lineage>
</organism>
<reference evidence="1 3" key="2">
    <citation type="journal article" date="2014" name="BMC Genomics">
        <title>An improved genome release (version Mt4.0) for the model legume Medicago truncatula.</title>
        <authorList>
            <person name="Tang H."/>
            <person name="Krishnakumar V."/>
            <person name="Bidwell S."/>
            <person name="Rosen B."/>
            <person name="Chan A."/>
            <person name="Zhou S."/>
            <person name="Gentzbittel L."/>
            <person name="Childs K.L."/>
            <person name="Yandell M."/>
            <person name="Gundlach H."/>
            <person name="Mayer K.F."/>
            <person name="Schwartz D.C."/>
            <person name="Town C.D."/>
        </authorList>
    </citation>
    <scope>GENOME REANNOTATION</scope>
    <source>
        <strain evidence="2 3">cv. Jemalong A17</strain>
    </source>
</reference>
<dbReference type="STRING" id="3880.G7JI28"/>
<dbReference type="GO" id="GO:0006355">
    <property type="term" value="P:regulation of DNA-templated transcription"/>
    <property type="evidence" value="ECO:0007669"/>
    <property type="project" value="InterPro"/>
</dbReference>
<dbReference type="EMBL" id="CM001220">
    <property type="protein sequence ID" value="AES86594.1"/>
    <property type="molecule type" value="Genomic_DNA"/>
</dbReference>
<evidence type="ECO:0000313" key="2">
    <source>
        <dbReference type="EnsemblPlants" id="AES86594"/>
    </source>
</evidence>
<dbReference type="PaxDb" id="3880-AES86594"/>
<sequence>MFIIVGLLWSKSSVNPRFWIPIQIVIPERPTEIAAFNVVAGTLMSWLFHNYCSIQWSPVCCPRALLIANFQGRVTIWTQPSQCLYLPLFSIHGPTNIVIDTNCWQCEHEWRQDTAVVTKWLSGASPMAQFSLCLFCITIRIGSTSLVPKASYS</sequence>
<gene>
    <name evidence="1" type="ordered locus">MTR_4g010370</name>
</gene>
<evidence type="ECO:0000313" key="3">
    <source>
        <dbReference type="Proteomes" id="UP000002051"/>
    </source>
</evidence>
<dbReference type="HOGENOM" id="CLU_1715964_0_0_1"/>
<evidence type="ECO:0000313" key="1">
    <source>
        <dbReference type="EMBL" id="AES86594.1"/>
    </source>
</evidence>